<dbReference type="Proteomes" id="UP001500051">
    <property type="component" value="Unassembled WGS sequence"/>
</dbReference>
<evidence type="ECO:0000313" key="1">
    <source>
        <dbReference type="EMBL" id="GAA3704377.1"/>
    </source>
</evidence>
<gene>
    <name evidence="1" type="ORF">GCM10022204_22290</name>
</gene>
<accession>A0ABP7DE09</accession>
<name>A0ABP7DE09_9ACTN</name>
<keyword evidence="2" id="KW-1185">Reference proteome</keyword>
<reference evidence="2" key="1">
    <citation type="journal article" date="2019" name="Int. J. Syst. Evol. Microbiol.">
        <title>The Global Catalogue of Microorganisms (GCM) 10K type strain sequencing project: providing services to taxonomists for standard genome sequencing and annotation.</title>
        <authorList>
            <consortium name="The Broad Institute Genomics Platform"/>
            <consortium name="The Broad Institute Genome Sequencing Center for Infectious Disease"/>
            <person name="Wu L."/>
            <person name="Ma J."/>
        </authorList>
    </citation>
    <scope>NUCLEOTIDE SEQUENCE [LARGE SCALE GENOMIC DNA]</scope>
    <source>
        <strain evidence="2">JCM 16548</strain>
    </source>
</reference>
<sequence length="66" mass="7741">MLESFNAARTRRTQARRARLERQQLQADLASFTTDADRFDLEAMLDRHSQQQTLEIRRLLAHQAVS</sequence>
<protein>
    <submittedName>
        <fullName evidence="1">Uncharacterized protein</fullName>
    </submittedName>
</protein>
<dbReference type="EMBL" id="BAAAYX010000005">
    <property type="protein sequence ID" value="GAA3704377.1"/>
    <property type="molecule type" value="Genomic_DNA"/>
</dbReference>
<organism evidence="1 2">
    <name type="scientific">Microlunatus aurantiacus</name>
    <dbReference type="NCBI Taxonomy" id="446786"/>
    <lineage>
        <taxon>Bacteria</taxon>
        <taxon>Bacillati</taxon>
        <taxon>Actinomycetota</taxon>
        <taxon>Actinomycetes</taxon>
        <taxon>Propionibacteriales</taxon>
        <taxon>Propionibacteriaceae</taxon>
        <taxon>Microlunatus</taxon>
    </lineage>
</organism>
<proteinExistence type="predicted"/>
<evidence type="ECO:0000313" key="2">
    <source>
        <dbReference type="Proteomes" id="UP001500051"/>
    </source>
</evidence>
<comment type="caution">
    <text evidence="1">The sequence shown here is derived from an EMBL/GenBank/DDBJ whole genome shotgun (WGS) entry which is preliminary data.</text>
</comment>